<evidence type="ECO:0000313" key="4">
    <source>
        <dbReference type="EMBL" id="WOG83577.1"/>
    </source>
</evidence>
<sequence>MAFRGLIRSSIFRRQLHVISRSSSNIRPASPTPSKLKQYNIPLHDRMIPDFYIPMVFFYPVNSNHSSKAVPDNVSKSDLLKKSLSETLSKYYPFAGRLCSGSYVDCNDQGVHFVDAQIGCQLSEVLEKAPVKEEEEGLGHLFPPRTIWNQLSDLYPGMIMHVQVNHFTCGGIAVAVSLCHRLGDALTFCSFLRYWASLSFNSGDHQKSLHLCPRFVYELLPPSYDSDSIPIVSYPDKNWTTKAVVFPNRKLAKLKAAVENEDKVDGVLEDQKYTRNELLTALIYRCIVASVARTNSGTHGGSALLRSVNVRPMLDPPLPETSVGNFVIPNYILTSTESETKYRTLVGRMREEKKQLNGIKSLEGHEVETKLNELSKKNYRFYAISSICNFPLYDVMDFGWGKPINATLVDTPLVDNITLMDTANDGIRAMIGLGEQDMKFFLSHKELLTYASL</sequence>
<dbReference type="GO" id="GO:0016746">
    <property type="term" value="F:acyltransferase activity"/>
    <property type="evidence" value="ECO:0007669"/>
    <property type="project" value="UniProtKB-KW"/>
</dbReference>
<dbReference type="PANTHER" id="PTHR31623:SF118">
    <property type="entry name" value="BAHD ACYLTRANSFERASE"/>
    <property type="match status" value="1"/>
</dbReference>
<dbReference type="Proteomes" id="UP000077755">
    <property type="component" value="Chromosome 1"/>
</dbReference>
<reference evidence="4" key="2">
    <citation type="submission" date="2022-03" db="EMBL/GenBank/DDBJ databases">
        <title>Draft title - Genomic analysis of global carrot germplasm unveils the trajectory of domestication and the origin of high carotenoid orange carrot.</title>
        <authorList>
            <person name="Iorizzo M."/>
            <person name="Ellison S."/>
            <person name="Senalik D."/>
            <person name="Macko-Podgorni A."/>
            <person name="Grzebelus D."/>
            <person name="Bostan H."/>
            <person name="Rolling W."/>
            <person name="Curaba J."/>
            <person name="Simon P."/>
        </authorList>
    </citation>
    <scope>NUCLEOTIDE SEQUENCE</scope>
    <source>
        <tissue evidence="4">Leaf</tissue>
    </source>
</reference>
<dbReference type="AlphaFoldDB" id="A0AAF0W5V9"/>
<evidence type="ECO:0000256" key="3">
    <source>
        <dbReference type="ARBA" id="ARBA00023315"/>
    </source>
</evidence>
<evidence type="ECO:0000313" key="5">
    <source>
        <dbReference type="Proteomes" id="UP000077755"/>
    </source>
</evidence>
<reference evidence="4" key="1">
    <citation type="journal article" date="2016" name="Nat. Genet.">
        <title>A high-quality carrot genome assembly provides new insights into carotenoid accumulation and asterid genome evolution.</title>
        <authorList>
            <person name="Iorizzo M."/>
            <person name="Ellison S."/>
            <person name="Senalik D."/>
            <person name="Zeng P."/>
            <person name="Satapoomin P."/>
            <person name="Huang J."/>
            <person name="Bowman M."/>
            <person name="Iovene M."/>
            <person name="Sanseverino W."/>
            <person name="Cavagnaro P."/>
            <person name="Yildiz M."/>
            <person name="Macko-Podgorni A."/>
            <person name="Moranska E."/>
            <person name="Grzebelus E."/>
            <person name="Grzebelus D."/>
            <person name="Ashrafi H."/>
            <person name="Zheng Z."/>
            <person name="Cheng S."/>
            <person name="Spooner D."/>
            <person name="Van Deynze A."/>
            <person name="Simon P."/>
        </authorList>
    </citation>
    <scope>NUCLEOTIDE SEQUENCE</scope>
    <source>
        <tissue evidence="4">Leaf</tissue>
    </source>
</reference>
<dbReference type="Pfam" id="PF02458">
    <property type="entry name" value="Transferase"/>
    <property type="match status" value="1"/>
</dbReference>
<comment type="similarity">
    <text evidence="1">Belongs to the plant acyltransferase family.</text>
</comment>
<protein>
    <recommendedName>
        <fullName evidence="6">Transferase</fullName>
    </recommendedName>
</protein>
<dbReference type="Gene3D" id="3.30.559.10">
    <property type="entry name" value="Chloramphenicol acetyltransferase-like domain"/>
    <property type="match status" value="2"/>
</dbReference>
<proteinExistence type="inferred from homology"/>
<organism evidence="4 5">
    <name type="scientific">Daucus carota subsp. sativus</name>
    <name type="common">Carrot</name>
    <dbReference type="NCBI Taxonomy" id="79200"/>
    <lineage>
        <taxon>Eukaryota</taxon>
        <taxon>Viridiplantae</taxon>
        <taxon>Streptophyta</taxon>
        <taxon>Embryophyta</taxon>
        <taxon>Tracheophyta</taxon>
        <taxon>Spermatophyta</taxon>
        <taxon>Magnoliopsida</taxon>
        <taxon>eudicotyledons</taxon>
        <taxon>Gunneridae</taxon>
        <taxon>Pentapetalae</taxon>
        <taxon>asterids</taxon>
        <taxon>campanulids</taxon>
        <taxon>Apiales</taxon>
        <taxon>Apiaceae</taxon>
        <taxon>Apioideae</taxon>
        <taxon>Scandiceae</taxon>
        <taxon>Daucinae</taxon>
        <taxon>Daucus</taxon>
        <taxon>Daucus sect. Daucus</taxon>
    </lineage>
</organism>
<dbReference type="PANTHER" id="PTHR31623">
    <property type="entry name" value="F21J9.9"/>
    <property type="match status" value="1"/>
</dbReference>
<dbReference type="EMBL" id="CP093343">
    <property type="protein sequence ID" value="WOG83577.1"/>
    <property type="molecule type" value="Genomic_DNA"/>
</dbReference>
<evidence type="ECO:0008006" key="6">
    <source>
        <dbReference type="Google" id="ProtNLM"/>
    </source>
</evidence>
<accession>A0AAF0W5V9</accession>
<dbReference type="InterPro" id="IPR023213">
    <property type="entry name" value="CAT-like_dom_sf"/>
</dbReference>
<name>A0AAF0W5V9_DAUCS</name>
<keyword evidence="3" id="KW-0012">Acyltransferase</keyword>
<gene>
    <name evidence="4" type="ORF">DCAR_0102754</name>
</gene>
<keyword evidence="2" id="KW-0808">Transferase</keyword>
<evidence type="ECO:0000256" key="1">
    <source>
        <dbReference type="ARBA" id="ARBA00009861"/>
    </source>
</evidence>
<evidence type="ECO:0000256" key="2">
    <source>
        <dbReference type="ARBA" id="ARBA00022679"/>
    </source>
</evidence>
<keyword evidence="5" id="KW-1185">Reference proteome</keyword>